<feature type="transmembrane region" description="Helical" evidence="1">
    <location>
        <begin position="82"/>
        <end position="100"/>
    </location>
</feature>
<organism evidence="2 3">
    <name type="scientific">Candidatus Buchananbacteria bacterium RIFCSPHIGHO2_01_FULL_39_14</name>
    <dbReference type="NCBI Taxonomy" id="1797532"/>
    <lineage>
        <taxon>Bacteria</taxon>
        <taxon>Candidatus Buchananiibacteriota</taxon>
    </lineage>
</organism>
<comment type="caution">
    <text evidence="2">The sequence shown here is derived from an EMBL/GenBank/DDBJ whole genome shotgun (WGS) entry which is preliminary data.</text>
</comment>
<feature type="transmembrane region" description="Helical" evidence="1">
    <location>
        <begin position="15"/>
        <end position="38"/>
    </location>
</feature>
<dbReference type="AlphaFoldDB" id="A0A1G1XUU5"/>
<accession>A0A1G1XUU5</accession>
<keyword evidence="1" id="KW-0472">Membrane</keyword>
<keyword evidence="1" id="KW-0812">Transmembrane</keyword>
<dbReference type="STRING" id="1797532.A2729_04305"/>
<name>A0A1G1XUU5_9BACT</name>
<proteinExistence type="predicted"/>
<dbReference type="EMBL" id="MHIB01000037">
    <property type="protein sequence ID" value="OGY43370.1"/>
    <property type="molecule type" value="Genomic_DNA"/>
</dbReference>
<feature type="transmembrane region" description="Helical" evidence="1">
    <location>
        <begin position="106"/>
        <end position="124"/>
    </location>
</feature>
<reference evidence="2 3" key="1">
    <citation type="journal article" date="2016" name="Nat. Commun.">
        <title>Thousands of microbial genomes shed light on interconnected biogeochemical processes in an aquifer system.</title>
        <authorList>
            <person name="Anantharaman K."/>
            <person name="Brown C.T."/>
            <person name="Hug L.A."/>
            <person name="Sharon I."/>
            <person name="Castelle C.J."/>
            <person name="Probst A.J."/>
            <person name="Thomas B.C."/>
            <person name="Singh A."/>
            <person name="Wilkins M.J."/>
            <person name="Karaoz U."/>
            <person name="Brodie E.L."/>
            <person name="Williams K.H."/>
            <person name="Hubbard S.S."/>
            <person name="Banfield J.F."/>
        </authorList>
    </citation>
    <scope>NUCLEOTIDE SEQUENCE [LARGE SCALE GENOMIC DNA]</scope>
</reference>
<evidence type="ECO:0000256" key="1">
    <source>
        <dbReference type="SAM" id="Phobius"/>
    </source>
</evidence>
<protein>
    <submittedName>
        <fullName evidence="2">Uncharacterized protein</fullName>
    </submittedName>
</protein>
<keyword evidence="1" id="KW-1133">Transmembrane helix</keyword>
<dbReference type="Proteomes" id="UP000178930">
    <property type="component" value="Unassembled WGS sequence"/>
</dbReference>
<evidence type="ECO:0000313" key="3">
    <source>
        <dbReference type="Proteomes" id="UP000178930"/>
    </source>
</evidence>
<evidence type="ECO:0000313" key="2">
    <source>
        <dbReference type="EMBL" id="OGY43370.1"/>
    </source>
</evidence>
<sequence>MTPTANSKNPFVHRLILKIILNLWTILTIAIFAADFFSGNKFDSSASAIGIIYLAILSIYASEKEYTRWKNHFISKYLGESFVIVWTIVMAIFAVIAPLSAGQFKIPAEFAIIYTSVIGVYAITQHSKVLHDKRRPLAKK</sequence>
<gene>
    <name evidence="2" type="ORF">A2729_04305</name>
</gene>
<feature type="transmembrane region" description="Helical" evidence="1">
    <location>
        <begin position="44"/>
        <end position="61"/>
    </location>
</feature>